<evidence type="ECO:0000313" key="4">
    <source>
        <dbReference type="Proteomes" id="UP000596660"/>
    </source>
</evidence>
<protein>
    <recommendedName>
        <fullName evidence="5">Phytocyanin domain-containing protein</fullName>
    </recommendedName>
</protein>
<feature type="region of interest" description="Disordered" evidence="1">
    <location>
        <begin position="84"/>
        <end position="105"/>
    </location>
</feature>
<name>A0A803NE32_CHEQI</name>
<reference evidence="3" key="2">
    <citation type="submission" date="2021-03" db="UniProtKB">
        <authorList>
            <consortium name="EnsemblPlants"/>
        </authorList>
    </citation>
    <scope>IDENTIFICATION</scope>
</reference>
<evidence type="ECO:0008006" key="5">
    <source>
        <dbReference type="Google" id="ProtNLM"/>
    </source>
</evidence>
<dbReference type="Gramene" id="AUR62044379-RA">
    <property type="protein sequence ID" value="AUR62044379-RA:cds"/>
    <property type="gene ID" value="AUR62044379"/>
</dbReference>
<dbReference type="Proteomes" id="UP000596660">
    <property type="component" value="Unplaced"/>
</dbReference>
<dbReference type="InterPro" id="IPR008972">
    <property type="entry name" value="Cupredoxin"/>
</dbReference>
<dbReference type="PANTHER" id="PTHR34662:SF3">
    <property type="entry name" value="OS04G0422700 PROTEIN"/>
    <property type="match status" value="1"/>
</dbReference>
<dbReference type="PANTHER" id="PTHR34662">
    <property type="entry name" value="OS04G0422700 PROTEIN"/>
    <property type="match status" value="1"/>
</dbReference>
<dbReference type="Gene3D" id="2.60.40.420">
    <property type="entry name" value="Cupredoxins - blue copper proteins"/>
    <property type="match status" value="1"/>
</dbReference>
<evidence type="ECO:0000256" key="1">
    <source>
        <dbReference type="SAM" id="MobiDB-lite"/>
    </source>
</evidence>
<sequence>MKVFNFSGFCCTLFFFFTIFFLALQTSNCATVVVDGVTHWNHPSANIGDTIIFKHKNQYNLYIFRTKEAFNTCNFTQATPLSNHNSTTYTPREKEGASPGPSYNDIGISPVPAASPAAMGSIPFINSNPAVPLPTGEVDSATIRPFPTSANQTSSQ</sequence>
<proteinExistence type="predicted"/>
<dbReference type="AlphaFoldDB" id="A0A803NE32"/>
<organism evidence="3 4">
    <name type="scientific">Chenopodium quinoa</name>
    <name type="common">Quinoa</name>
    <dbReference type="NCBI Taxonomy" id="63459"/>
    <lineage>
        <taxon>Eukaryota</taxon>
        <taxon>Viridiplantae</taxon>
        <taxon>Streptophyta</taxon>
        <taxon>Embryophyta</taxon>
        <taxon>Tracheophyta</taxon>
        <taxon>Spermatophyta</taxon>
        <taxon>Magnoliopsida</taxon>
        <taxon>eudicotyledons</taxon>
        <taxon>Gunneridae</taxon>
        <taxon>Pentapetalae</taxon>
        <taxon>Caryophyllales</taxon>
        <taxon>Chenopodiaceae</taxon>
        <taxon>Chenopodioideae</taxon>
        <taxon>Atripliceae</taxon>
        <taxon>Chenopodium</taxon>
    </lineage>
</organism>
<evidence type="ECO:0000256" key="2">
    <source>
        <dbReference type="SAM" id="SignalP"/>
    </source>
</evidence>
<dbReference type="SUPFAM" id="SSF49503">
    <property type="entry name" value="Cupredoxins"/>
    <property type="match status" value="1"/>
</dbReference>
<keyword evidence="4" id="KW-1185">Reference proteome</keyword>
<feature type="signal peptide" evidence="2">
    <location>
        <begin position="1"/>
        <end position="29"/>
    </location>
</feature>
<dbReference type="EnsemblPlants" id="AUR62044379-RA">
    <property type="protein sequence ID" value="AUR62044379-RA:cds"/>
    <property type="gene ID" value="AUR62044379"/>
</dbReference>
<reference evidence="3" key="1">
    <citation type="journal article" date="2017" name="Nature">
        <title>The genome of Chenopodium quinoa.</title>
        <authorList>
            <person name="Jarvis D.E."/>
            <person name="Ho Y.S."/>
            <person name="Lightfoot D.J."/>
            <person name="Schmoeckel S.M."/>
            <person name="Li B."/>
            <person name="Borm T.J.A."/>
            <person name="Ohyanagi H."/>
            <person name="Mineta K."/>
            <person name="Michell C.T."/>
            <person name="Saber N."/>
            <person name="Kharbatia N.M."/>
            <person name="Rupper R.R."/>
            <person name="Sharp A.R."/>
            <person name="Dally N."/>
            <person name="Boughton B.A."/>
            <person name="Woo Y.H."/>
            <person name="Gao G."/>
            <person name="Schijlen E.G.W.M."/>
            <person name="Guo X."/>
            <person name="Momin A.A."/>
            <person name="Negrao S."/>
            <person name="Al-Babili S."/>
            <person name="Gehring C."/>
            <person name="Roessner U."/>
            <person name="Jung C."/>
            <person name="Murphy K."/>
            <person name="Arold S.T."/>
            <person name="Gojobori T."/>
            <person name="van der Linden C.G."/>
            <person name="van Loo E.N."/>
            <person name="Jellen E.N."/>
            <person name="Maughan P.J."/>
            <person name="Tester M."/>
        </authorList>
    </citation>
    <scope>NUCLEOTIDE SEQUENCE [LARGE SCALE GENOMIC DNA]</scope>
    <source>
        <strain evidence="3">cv. PI 614886</strain>
    </source>
</reference>
<accession>A0A803NE32</accession>
<feature type="region of interest" description="Disordered" evidence="1">
    <location>
        <begin position="136"/>
        <end position="156"/>
    </location>
</feature>
<evidence type="ECO:0000313" key="3">
    <source>
        <dbReference type="EnsemblPlants" id="AUR62044379-RA:cds"/>
    </source>
</evidence>
<keyword evidence="2" id="KW-0732">Signal</keyword>
<feature type="chain" id="PRO_5030789146" description="Phytocyanin domain-containing protein" evidence="2">
    <location>
        <begin position="30"/>
        <end position="156"/>
    </location>
</feature>